<evidence type="ECO:0000313" key="2">
    <source>
        <dbReference type="EMBL" id="CAD6246912.1"/>
    </source>
</evidence>
<dbReference type="Proteomes" id="UP000604825">
    <property type="component" value="Unassembled WGS sequence"/>
</dbReference>
<proteinExistence type="predicted"/>
<name>A0A811PN23_9POAL</name>
<protein>
    <submittedName>
        <fullName evidence="2">Uncharacterized protein</fullName>
    </submittedName>
</protein>
<feature type="region of interest" description="Disordered" evidence="1">
    <location>
        <begin position="1"/>
        <end position="20"/>
    </location>
</feature>
<organism evidence="2 3">
    <name type="scientific">Miscanthus lutarioriparius</name>
    <dbReference type="NCBI Taxonomy" id="422564"/>
    <lineage>
        <taxon>Eukaryota</taxon>
        <taxon>Viridiplantae</taxon>
        <taxon>Streptophyta</taxon>
        <taxon>Embryophyta</taxon>
        <taxon>Tracheophyta</taxon>
        <taxon>Spermatophyta</taxon>
        <taxon>Magnoliopsida</taxon>
        <taxon>Liliopsida</taxon>
        <taxon>Poales</taxon>
        <taxon>Poaceae</taxon>
        <taxon>PACMAD clade</taxon>
        <taxon>Panicoideae</taxon>
        <taxon>Andropogonodae</taxon>
        <taxon>Andropogoneae</taxon>
        <taxon>Saccharinae</taxon>
        <taxon>Miscanthus</taxon>
    </lineage>
</organism>
<accession>A0A811PN23</accession>
<evidence type="ECO:0000256" key="1">
    <source>
        <dbReference type="SAM" id="MobiDB-lite"/>
    </source>
</evidence>
<comment type="caution">
    <text evidence="2">The sequence shown here is derived from an EMBL/GenBank/DDBJ whole genome shotgun (WGS) entry which is preliminary data.</text>
</comment>
<reference evidence="2" key="1">
    <citation type="submission" date="2020-10" db="EMBL/GenBank/DDBJ databases">
        <authorList>
            <person name="Han B."/>
            <person name="Lu T."/>
            <person name="Zhao Q."/>
            <person name="Huang X."/>
            <person name="Zhao Y."/>
        </authorList>
    </citation>
    <scope>NUCLEOTIDE SEQUENCE</scope>
</reference>
<evidence type="ECO:0000313" key="3">
    <source>
        <dbReference type="Proteomes" id="UP000604825"/>
    </source>
</evidence>
<dbReference type="EMBL" id="CAJGYO010000007">
    <property type="protein sequence ID" value="CAD6246912.1"/>
    <property type="molecule type" value="Genomic_DNA"/>
</dbReference>
<dbReference type="AlphaFoldDB" id="A0A811PN23"/>
<keyword evidence="3" id="KW-1185">Reference proteome</keyword>
<sequence length="274" mass="28221">MDHRGEAATVKEPGNMDHRGEAATVELTDLGMADVVHGREASMSTGTFHGQLGAATAYDNSAEFACHVRAASAGTAPVAVFHREPGPGVVYANIGASWQQPGPPDVVLVGHDSYFYSALQPRPGAGRGVVPAALLSGGLGAMYNGDYALPLRPDARHGEVHVDLLPAPDGAGHGELFVGLLSGGVDVVYDDYGYYTWQPRSGAGRGEEFPGPLPDGVGSVFHHNSGDFAQQTLPANGRAGGIAGALRDPNLSAGYDGSGAWLTTSALCMTTAAW</sequence>
<gene>
    <name evidence="2" type="ORF">NCGR_LOCUS31145</name>
</gene>